<evidence type="ECO:0000313" key="3">
    <source>
        <dbReference type="Proteomes" id="UP000183002"/>
    </source>
</evidence>
<dbReference type="RefSeq" id="WP_139194166.1">
    <property type="nucleotide sequence ID" value="NZ_LGHU01000104.1"/>
</dbReference>
<accession>A0A1H8NU51</accession>
<dbReference type="STRING" id="1077947.SAMN05216227_11031"/>
<dbReference type="InterPro" id="IPR051544">
    <property type="entry name" value="TPS_OM_transporter"/>
</dbReference>
<dbReference type="PANTHER" id="PTHR34597:SF1">
    <property type="entry name" value="HEME_HEMOPEXIN TRANSPORTER PROTEIN HUXB"/>
    <property type="match status" value="1"/>
</dbReference>
<dbReference type="OrthoDB" id="7439045at2"/>
<organism evidence="2 3">
    <name type="scientific">Pseudorhodobacter antarcticus</name>
    <dbReference type="NCBI Taxonomy" id="1077947"/>
    <lineage>
        <taxon>Bacteria</taxon>
        <taxon>Pseudomonadati</taxon>
        <taxon>Pseudomonadota</taxon>
        <taxon>Alphaproteobacteria</taxon>
        <taxon>Rhodobacterales</taxon>
        <taxon>Paracoccaceae</taxon>
        <taxon>Pseudorhodobacter</taxon>
    </lineage>
</organism>
<dbReference type="Pfam" id="PF03865">
    <property type="entry name" value="ShlB"/>
    <property type="match status" value="1"/>
</dbReference>
<evidence type="ECO:0000259" key="1">
    <source>
        <dbReference type="Pfam" id="PF03865"/>
    </source>
</evidence>
<protein>
    <submittedName>
        <fullName evidence="2">Surface antigen</fullName>
    </submittedName>
</protein>
<dbReference type="InterPro" id="IPR005565">
    <property type="entry name" value="Hemolysn_activator_HlyB_C"/>
</dbReference>
<name>A0A1H8NU51_9RHOB</name>
<dbReference type="GO" id="GO:0008320">
    <property type="term" value="F:protein transmembrane transporter activity"/>
    <property type="evidence" value="ECO:0007669"/>
    <property type="project" value="TreeGrafter"/>
</dbReference>
<dbReference type="GO" id="GO:0098046">
    <property type="term" value="C:type V protein secretion system complex"/>
    <property type="evidence" value="ECO:0007669"/>
    <property type="project" value="TreeGrafter"/>
</dbReference>
<dbReference type="GO" id="GO:0046819">
    <property type="term" value="P:protein secretion by the type V secretion system"/>
    <property type="evidence" value="ECO:0007669"/>
    <property type="project" value="TreeGrafter"/>
</dbReference>
<reference evidence="2 3" key="1">
    <citation type="submission" date="2016-10" db="EMBL/GenBank/DDBJ databases">
        <authorList>
            <person name="de Groot N.N."/>
        </authorList>
    </citation>
    <scope>NUCLEOTIDE SEQUENCE [LARGE SCALE GENOMIC DNA]</scope>
    <source>
        <strain evidence="2 3">CGMCC 1.10836</strain>
    </source>
</reference>
<sequence>MNPSWDLCNRAVSRYNVVAGPTVALDLKGKARSASVTLTQPIIARDKFVLQAIGSAFKGKSWSYSAGVPLVEAGTTKFSAGFSLGAYGDNWSFDTQIQNVSAKVNDVIAASSNTYSVLTGSFDGSYRFGTELSLIGRGAWQSTKEVSVPGELLFQIGGPTTVRGYPSDGVAGDDGFYVNLELHKPFKVKDKTVNGFVFLDAGEVYSSFPKVTTLMSTGMGASYAFNRHGRFDVVVGVPLKKTLANQSKATLSATLTLSRF</sequence>
<dbReference type="Gene3D" id="2.40.160.50">
    <property type="entry name" value="membrane protein fhac: a member of the omp85/tpsb transporter family"/>
    <property type="match status" value="1"/>
</dbReference>
<dbReference type="PANTHER" id="PTHR34597">
    <property type="entry name" value="SLR1661 PROTEIN"/>
    <property type="match status" value="1"/>
</dbReference>
<dbReference type="EMBL" id="FOCO01000103">
    <property type="protein sequence ID" value="SEO33117.1"/>
    <property type="molecule type" value="Genomic_DNA"/>
</dbReference>
<keyword evidence="3" id="KW-1185">Reference proteome</keyword>
<evidence type="ECO:0000313" key="2">
    <source>
        <dbReference type="EMBL" id="SEO33117.1"/>
    </source>
</evidence>
<dbReference type="Proteomes" id="UP000183002">
    <property type="component" value="Unassembled WGS sequence"/>
</dbReference>
<feature type="domain" description="Haemolysin activator HlyB C-terminal" evidence="1">
    <location>
        <begin position="16"/>
        <end position="221"/>
    </location>
</feature>
<dbReference type="AlphaFoldDB" id="A0A1H8NU51"/>
<gene>
    <name evidence="2" type="ORF">SAMN05216227_11031</name>
</gene>
<proteinExistence type="predicted"/>